<evidence type="ECO:0000313" key="1">
    <source>
        <dbReference type="EMBL" id="ADY02096.1"/>
    </source>
</evidence>
<reference evidence="1 2" key="1">
    <citation type="journal article" date="2011" name="J. Bacteriol.">
        <title>Complete genome sequence of 'Vulcanisaeta moutnovskia' strain 768-28, a novel member of the hyperthermophilic crenarchaeal genus vulcanisaeta.</title>
        <authorList>
            <person name="Gumerov V.M."/>
            <person name="Mardanov A.V."/>
            <person name="Beletsky A.V."/>
            <person name="Prokofeva M.I."/>
            <person name="Bonch-Osmolovskaya E.A."/>
            <person name="Ravin N.V."/>
            <person name="Skryabin K.G."/>
        </authorList>
    </citation>
    <scope>NUCLEOTIDE SEQUENCE [LARGE SCALE GENOMIC DNA]</scope>
    <source>
        <strain evidence="1 2">768-28</strain>
    </source>
</reference>
<protein>
    <recommendedName>
        <fullName evidence="3">VapB-type antitoxin</fullName>
    </recommendedName>
</protein>
<dbReference type="AlphaFoldDB" id="F0QVS2"/>
<proteinExistence type="predicted"/>
<gene>
    <name evidence="1" type="ordered locus">VMUT_1895</name>
</gene>
<keyword evidence="2" id="KW-1185">Reference proteome</keyword>
<dbReference type="RefSeq" id="WP_013605258.1">
    <property type="nucleotide sequence ID" value="NC_015151.1"/>
</dbReference>
<accession>F0QVS2</accession>
<dbReference type="Proteomes" id="UP000007485">
    <property type="component" value="Chromosome"/>
</dbReference>
<name>F0QVS2_VULM7</name>
<sequence length="76" mass="8694">MGSTVVLTVRVRRELKERAKQLGINIREVVKRALEEAIEEKEMEMLKKMAGELKELLSGVSAEEVVRLIREDRDAS</sequence>
<evidence type="ECO:0008006" key="3">
    <source>
        <dbReference type="Google" id="ProtNLM"/>
    </source>
</evidence>
<evidence type="ECO:0000313" key="2">
    <source>
        <dbReference type="Proteomes" id="UP000007485"/>
    </source>
</evidence>
<dbReference type="KEGG" id="vmo:VMUT_1895"/>
<dbReference type="STRING" id="985053.VMUT_1895"/>
<dbReference type="EMBL" id="CP002529">
    <property type="protein sequence ID" value="ADY02096.1"/>
    <property type="molecule type" value="Genomic_DNA"/>
</dbReference>
<dbReference type="HOGENOM" id="CLU_175270_1_0_2"/>
<dbReference type="eggNOG" id="arCOG02218">
    <property type="taxonomic scope" value="Archaea"/>
</dbReference>
<dbReference type="GeneID" id="10289547"/>
<organism evidence="1 2">
    <name type="scientific">Vulcanisaeta moutnovskia (strain 768-28)</name>
    <dbReference type="NCBI Taxonomy" id="985053"/>
    <lineage>
        <taxon>Archaea</taxon>
        <taxon>Thermoproteota</taxon>
        <taxon>Thermoprotei</taxon>
        <taxon>Thermoproteales</taxon>
        <taxon>Thermoproteaceae</taxon>
        <taxon>Vulcanisaeta</taxon>
    </lineage>
</organism>